<protein>
    <submittedName>
        <fullName evidence="1">Uncharacterized protein</fullName>
    </submittedName>
</protein>
<comment type="caution">
    <text evidence="1">The sequence shown here is derived from an EMBL/GenBank/DDBJ whole genome shotgun (WGS) entry which is preliminary data.</text>
</comment>
<accession>A0ABQ4QMT9</accession>
<name>A0ABQ4QMT9_9HYPH</name>
<dbReference type="EMBL" id="BPQG01000081">
    <property type="protein sequence ID" value="GJD46558.1"/>
    <property type="molecule type" value="Genomic_DNA"/>
</dbReference>
<sequence length="41" mass="4538">MGPSGPGLTHGGCRMGGDPISWCNRKRRWVRVPDKWKADDG</sequence>
<reference evidence="1 2" key="1">
    <citation type="journal article" date="2021" name="Front. Microbiol.">
        <title>Comprehensive Comparative Genomics and Phenotyping of Methylobacterium Species.</title>
        <authorList>
            <person name="Alessa O."/>
            <person name="Ogura Y."/>
            <person name="Fujitani Y."/>
            <person name="Takami H."/>
            <person name="Hayashi T."/>
            <person name="Sahin N."/>
            <person name="Tani A."/>
        </authorList>
    </citation>
    <scope>NUCLEOTIDE SEQUENCE [LARGE SCALE GENOMIC DNA]</scope>
    <source>
        <strain evidence="1 2">DSM 23679</strain>
    </source>
</reference>
<proteinExistence type="predicted"/>
<organism evidence="1 2">
    <name type="scientific">Methylobacterium cerastii</name>
    <dbReference type="NCBI Taxonomy" id="932741"/>
    <lineage>
        <taxon>Bacteria</taxon>
        <taxon>Pseudomonadati</taxon>
        <taxon>Pseudomonadota</taxon>
        <taxon>Alphaproteobacteria</taxon>
        <taxon>Hyphomicrobiales</taxon>
        <taxon>Methylobacteriaceae</taxon>
        <taxon>Methylobacterium</taxon>
    </lineage>
</organism>
<keyword evidence="2" id="KW-1185">Reference proteome</keyword>
<evidence type="ECO:0000313" key="2">
    <source>
        <dbReference type="Proteomes" id="UP001055117"/>
    </source>
</evidence>
<gene>
    <name evidence="1" type="ORF">AFCDBAGC_4440</name>
</gene>
<evidence type="ECO:0000313" key="1">
    <source>
        <dbReference type="EMBL" id="GJD46558.1"/>
    </source>
</evidence>
<dbReference type="Proteomes" id="UP001055117">
    <property type="component" value="Unassembled WGS sequence"/>
</dbReference>